<evidence type="ECO:0000256" key="2">
    <source>
        <dbReference type="ARBA" id="ARBA00022723"/>
    </source>
</evidence>
<keyword evidence="2" id="KW-0479">Metal-binding</keyword>
<dbReference type="Pfam" id="PF13894">
    <property type="entry name" value="zf-C2H2_4"/>
    <property type="match status" value="1"/>
</dbReference>
<keyword evidence="6" id="KW-0238">DNA-binding</keyword>
<keyword evidence="7" id="KW-0539">Nucleus</keyword>
<dbReference type="InterPro" id="IPR036236">
    <property type="entry name" value="Znf_C2H2_sf"/>
</dbReference>
<keyword evidence="4 8" id="KW-0863">Zinc-finger</keyword>
<keyword evidence="3" id="KW-0677">Repeat</keyword>
<dbReference type="PROSITE" id="PS00028">
    <property type="entry name" value="ZINC_FINGER_C2H2_1"/>
    <property type="match status" value="2"/>
</dbReference>
<evidence type="ECO:0000256" key="5">
    <source>
        <dbReference type="ARBA" id="ARBA00022833"/>
    </source>
</evidence>
<feature type="domain" description="C2H2-type" evidence="9">
    <location>
        <begin position="64"/>
        <end position="91"/>
    </location>
</feature>
<dbReference type="GO" id="GO:0006357">
    <property type="term" value="P:regulation of transcription by RNA polymerase II"/>
    <property type="evidence" value="ECO:0007669"/>
    <property type="project" value="TreeGrafter"/>
</dbReference>
<dbReference type="Proteomes" id="UP000663874">
    <property type="component" value="Unassembled WGS sequence"/>
</dbReference>
<evidence type="ECO:0000256" key="1">
    <source>
        <dbReference type="ARBA" id="ARBA00004123"/>
    </source>
</evidence>
<dbReference type="Gene3D" id="3.30.160.60">
    <property type="entry name" value="Classic Zinc Finger"/>
    <property type="match status" value="1"/>
</dbReference>
<evidence type="ECO:0000259" key="9">
    <source>
        <dbReference type="PROSITE" id="PS50157"/>
    </source>
</evidence>
<dbReference type="PANTHER" id="PTHR24404">
    <property type="entry name" value="ZINC FINGER PROTEIN"/>
    <property type="match status" value="1"/>
</dbReference>
<evidence type="ECO:0000256" key="3">
    <source>
        <dbReference type="ARBA" id="ARBA00022737"/>
    </source>
</evidence>
<protein>
    <recommendedName>
        <fullName evidence="9">C2H2-type domain-containing protein</fullName>
    </recommendedName>
</protein>
<dbReference type="SUPFAM" id="SSF57667">
    <property type="entry name" value="beta-beta-alpha zinc fingers"/>
    <property type="match status" value="1"/>
</dbReference>
<evidence type="ECO:0000256" key="4">
    <source>
        <dbReference type="ARBA" id="ARBA00022771"/>
    </source>
</evidence>
<feature type="domain" description="C2H2-type" evidence="9">
    <location>
        <begin position="35"/>
        <end position="63"/>
    </location>
</feature>
<organism evidence="10 11">
    <name type="scientific">Rotaria sordida</name>
    <dbReference type="NCBI Taxonomy" id="392033"/>
    <lineage>
        <taxon>Eukaryota</taxon>
        <taxon>Metazoa</taxon>
        <taxon>Spiralia</taxon>
        <taxon>Gnathifera</taxon>
        <taxon>Rotifera</taxon>
        <taxon>Eurotatoria</taxon>
        <taxon>Bdelloidea</taxon>
        <taxon>Philodinida</taxon>
        <taxon>Philodinidae</taxon>
        <taxon>Rotaria</taxon>
    </lineage>
</organism>
<dbReference type="GO" id="GO:0005634">
    <property type="term" value="C:nucleus"/>
    <property type="evidence" value="ECO:0007669"/>
    <property type="project" value="UniProtKB-SubCell"/>
</dbReference>
<sequence length="175" mass="19979">VLDNSDSHVSPTTPLFDSLQENVEEVLNVRLDSKAACPICNKVFSSVHTMIRHKTSIHDRQVRYGCNICGRFFFRKDKLTSHMVYHQDFDTYVCCFCSLGCKSRMLMRQHLKRDHVISGEDIGFNDILSRCQVKKSLNIETNMSVAYGADRQITSLKRNINIISAESDIKQTASN</sequence>
<comment type="caution">
    <text evidence="10">The sequence shown here is derived from an EMBL/GenBank/DDBJ whole genome shotgun (WGS) entry which is preliminary data.</text>
</comment>
<dbReference type="PROSITE" id="PS50157">
    <property type="entry name" value="ZINC_FINGER_C2H2_2"/>
    <property type="match status" value="2"/>
</dbReference>
<keyword evidence="5" id="KW-0862">Zinc</keyword>
<dbReference type="SMART" id="SM00355">
    <property type="entry name" value="ZnF_C2H2"/>
    <property type="match status" value="3"/>
</dbReference>
<dbReference type="InterPro" id="IPR013087">
    <property type="entry name" value="Znf_C2H2_type"/>
</dbReference>
<dbReference type="InterPro" id="IPR050589">
    <property type="entry name" value="Ikaros_C2H2-ZF"/>
</dbReference>
<evidence type="ECO:0000256" key="7">
    <source>
        <dbReference type="ARBA" id="ARBA00023242"/>
    </source>
</evidence>
<evidence type="ECO:0000256" key="8">
    <source>
        <dbReference type="PROSITE-ProRule" id="PRU00042"/>
    </source>
</evidence>
<dbReference type="PANTHER" id="PTHR24404:SF114">
    <property type="entry name" value="KLUMPFUSS, ISOFORM B-RELATED"/>
    <property type="match status" value="1"/>
</dbReference>
<gene>
    <name evidence="10" type="ORF">FNK824_LOCUS23568</name>
</gene>
<proteinExistence type="predicted"/>
<dbReference type="AlphaFoldDB" id="A0A819L8Q6"/>
<dbReference type="GO" id="GO:0000978">
    <property type="term" value="F:RNA polymerase II cis-regulatory region sequence-specific DNA binding"/>
    <property type="evidence" value="ECO:0007669"/>
    <property type="project" value="TreeGrafter"/>
</dbReference>
<evidence type="ECO:0000313" key="11">
    <source>
        <dbReference type="Proteomes" id="UP000663874"/>
    </source>
</evidence>
<accession>A0A819L8Q6</accession>
<feature type="non-terminal residue" evidence="10">
    <location>
        <position position="1"/>
    </location>
</feature>
<dbReference type="GO" id="GO:0008270">
    <property type="term" value="F:zinc ion binding"/>
    <property type="evidence" value="ECO:0007669"/>
    <property type="project" value="UniProtKB-KW"/>
</dbReference>
<dbReference type="Pfam" id="PF00096">
    <property type="entry name" value="zf-C2H2"/>
    <property type="match status" value="1"/>
</dbReference>
<name>A0A819L8Q6_9BILA</name>
<dbReference type="EMBL" id="CAJOBE010005024">
    <property type="protein sequence ID" value="CAF3957165.1"/>
    <property type="molecule type" value="Genomic_DNA"/>
</dbReference>
<reference evidence="10" key="1">
    <citation type="submission" date="2021-02" db="EMBL/GenBank/DDBJ databases">
        <authorList>
            <person name="Nowell W R."/>
        </authorList>
    </citation>
    <scope>NUCLEOTIDE SEQUENCE</scope>
</reference>
<evidence type="ECO:0000313" key="10">
    <source>
        <dbReference type="EMBL" id="CAF3957165.1"/>
    </source>
</evidence>
<comment type="subcellular location">
    <subcellularLocation>
        <location evidence="1">Nucleus</location>
    </subcellularLocation>
</comment>
<dbReference type="GO" id="GO:0003700">
    <property type="term" value="F:DNA-binding transcription factor activity"/>
    <property type="evidence" value="ECO:0007669"/>
    <property type="project" value="TreeGrafter"/>
</dbReference>
<evidence type="ECO:0000256" key="6">
    <source>
        <dbReference type="ARBA" id="ARBA00023125"/>
    </source>
</evidence>